<organism evidence="2">
    <name type="scientific">Tetraselmis sp. GSL018</name>
    <dbReference type="NCBI Taxonomy" id="582737"/>
    <lineage>
        <taxon>Eukaryota</taxon>
        <taxon>Viridiplantae</taxon>
        <taxon>Chlorophyta</taxon>
        <taxon>core chlorophytes</taxon>
        <taxon>Chlorodendrophyceae</taxon>
        <taxon>Chlorodendrales</taxon>
        <taxon>Chlorodendraceae</taxon>
        <taxon>Tetraselmis</taxon>
    </lineage>
</organism>
<feature type="non-terminal residue" evidence="2">
    <location>
        <position position="1"/>
    </location>
</feature>
<feature type="region of interest" description="Disordered" evidence="1">
    <location>
        <begin position="1"/>
        <end position="40"/>
    </location>
</feature>
<sequence length="40" mass="4062">SDLSQLAAAGMGSQASQPAAHPDLKNKALGSHPILHRALT</sequence>
<accession>A0A061RT40</accession>
<reference evidence="2" key="1">
    <citation type="submission" date="2014-05" db="EMBL/GenBank/DDBJ databases">
        <title>The transcriptome of the halophilic microalga Tetraselmis sp. GSL018 isolated from the Great Salt Lake, Utah.</title>
        <authorList>
            <person name="Jinkerson R.E."/>
            <person name="D'Adamo S."/>
            <person name="Posewitz M.C."/>
        </authorList>
    </citation>
    <scope>NUCLEOTIDE SEQUENCE</scope>
    <source>
        <strain evidence="2">GSL018</strain>
    </source>
</reference>
<name>A0A061RT40_9CHLO</name>
<protein>
    <submittedName>
        <fullName evidence="2">Uncharacterized protein</fullName>
    </submittedName>
</protein>
<dbReference type="EMBL" id="GBEZ01009552">
    <property type="protein sequence ID" value="JAC76042.1"/>
    <property type="molecule type" value="Transcribed_RNA"/>
</dbReference>
<proteinExistence type="predicted"/>
<gene>
    <name evidence="2" type="ORF">TSPGSL018_21332</name>
</gene>
<dbReference type="AlphaFoldDB" id="A0A061RT40"/>
<evidence type="ECO:0000256" key="1">
    <source>
        <dbReference type="SAM" id="MobiDB-lite"/>
    </source>
</evidence>
<evidence type="ECO:0000313" key="2">
    <source>
        <dbReference type="EMBL" id="JAC76042.1"/>
    </source>
</evidence>